<dbReference type="GeneID" id="62164239"/>
<dbReference type="RefSeq" id="XP_038743539.1">
    <property type="nucleotide sequence ID" value="XM_038891165.1"/>
</dbReference>
<reference evidence="2" key="2">
    <citation type="submission" date="2020-11" db="EMBL/GenBank/DDBJ databases">
        <title>Whole genome sequencing of Colletotrichum sp.</title>
        <authorList>
            <person name="Li H."/>
        </authorList>
    </citation>
    <scope>NUCLEOTIDE SEQUENCE</scope>
    <source>
        <strain evidence="2">CkLH20</strain>
    </source>
</reference>
<gene>
    <name evidence="2" type="ORF">CkaCkLH20_08450</name>
</gene>
<dbReference type="Proteomes" id="UP000781932">
    <property type="component" value="Unassembled WGS sequence"/>
</dbReference>
<name>A0A9P6LHY5_9PEZI</name>
<dbReference type="EMBL" id="JAATWM020000028">
    <property type="protein sequence ID" value="KAF9874078.1"/>
    <property type="molecule type" value="Genomic_DNA"/>
</dbReference>
<evidence type="ECO:0000313" key="2">
    <source>
        <dbReference type="EMBL" id="KAF9874078.1"/>
    </source>
</evidence>
<accession>A0A9P6LHY5</accession>
<feature type="compositionally biased region" description="Low complexity" evidence="1">
    <location>
        <begin position="239"/>
        <end position="272"/>
    </location>
</feature>
<organism evidence="2 3">
    <name type="scientific">Colletotrichum karsti</name>
    <dbReference type="NCBI Taxonomy" id="1095194"/>
    <lineage>
        <taxon>Eukaryota</taxon>
        <taxon>Fungi</taxon>
        <taxon>Dikarya</taxon>
        <taxon>Ascomycota</taxon>
        <taxon>Pezizomycotina</taxon>
        <taxon>Sordariomycetes</taxon>
        <taxon>Hypocreomycetidae</taxon>
        <taxon>Glomerellales</taxon>
        <taxon>Glomerellaceae</taxon>
        <taxon>Colletotrichum</taxon>
        <taxon>Colletotrichum boninense species complex</taxon>
    </lineage>
</organism>
<protein>
    <recommendedName>
        <fullName evidence="4">DRBM domain-containing protein</fullName>
    </recommendedName>
</protein>
<evidence type="ECO:0000256" key="1">
    <source>
        <dbReference type="SAM" id="MobiDB-lite"/>
    </source>
</evidence>
<keyword evidence="3" id="KW-1185">Reference proteome</keyword>
<evidence type="ECO:0008006" key="4">
    <source>
        <dbReference type="Google" id="ProtNLM"/>
    </source>
</evidence>
<sequence>MAANAPRVDWAALKAWVAEKETYEAQHGHPAPLSEEQATAIAILLRPPTRPEPTLGTQNWIGTLNHFLQVRNQRVIFTDEPRQDPRLGKAPELRWACFVTFDTTGDRFPRPGHGVEDGAPKSPDFTRKQDAKQFAAKCACDWLMDNGQMLPSGELPKFPLAFGSAPPRAVPAPLLAPAPAPAVLHVPAKRAPSSSPPAGVPGDIPVKQEPQPTAPLASVSPKPKQSPSPKQKPAKNPRTSSPLKDSPSPSSSSNPNSLLASANSSTATTPNAGAAIRPLSPSDLPSTKRVEQLANRLNLPIPRYVLREDPTLPGADFWNGTADFDDNPRIPPGLGKVTKAFTKRGAREKMAEEILAWMHTEQDKRSQKSRSVLGS</sequence>
<evidence type="ECO:0000313" key="3">
    <source>
        <dbReference type="Proteomes" id="UP000781932"/>
    </source>
</evidence>
<dbReference type="AlphaFoldDB" id="A0A9P6LHY5"/>
<dbReference type="OrthoDB" id="5222339at2759"/>
<feature type="region of interest" description="Disordered" evidence="1">
    <location>
        <begin position="188"/>
        <end position="288"/>
    </location>
</feature>
<comment type="caution">
    <text evidence="2">The sequence shown here is derived from an EMBL/GenBank/DDBJ whole genome shotgun (WGS) entry which is preliminary data.</text>
</comment>
<proteinExistence type="predicted"/>
<feature type="compositionally biased region" description="Low complexity" evidence="1">
    <location>
        <begin position="217"/>
        <end position="231"/>
    </location>
</feature>
<feature type="region of interest" description="Disordered" evidence="1">
    <location>
        <begin position="108"/>
        <end position="128"/>
    </location>
</feature>
<reference evidence="2" key="1">
    <citation type="submission" date="2020-03" db="EMBL/GenBank/DDBJ databases">
        <authorList>
            <person name="He L."/>
        </authorList>
    </citation>
    <scope>NUCLEOTIDE SEQUENCE</scope>
    <source>
        <strain evidence="2">CkLH20</strain>
    </source>
</reference>